<dbReference type="InterPro" id="IPR004101">
    <property type="entry name" value="Mur_ligase_C"/>
</dbReference>
<evidence type="ECO:0000259" key="12">
    <source>
        <dbReference type="Pfam" id="PF02875"/>
    </source>
</evidence>
<dbReference type="GO" id="GO:0008841">
    <property type="term" value="F:dihydrofolate synthase activity"/>
    <property type="evidence" value="ECO:0007669"/>
    <property type="project" value="TreeGrafter"/>
</dbReference>
<comment type="cofactor">
    <cofactor evidence="1">
        <name>Mg(2+)</name>
        <dbReference type="ChEBI" id="CHEBI:18420"/>
    </cofactor>
</comment>
<accession>A0A2G3DXL1</accession>
<protein>
    <recommendedName>
        <fullName evidence="3">tetrahydrofolate synthase</fullName>
        <ecNumber evidence="3">6.3.2.17</ecNumber>
    </recommendedName>
    <alternativeName>
        <fullName evidence="9">Tetrahydrofolylpolyglutamate synthase</fullName>
    </alternativeName>
</protein>
<evidence type="ECO:0000256" key="8">
    <source>
        <dbReference type="ARBA" id="ARBA00022842"/>
    </source>
</evidence>
<gene>
    <name evidence="14" type="ORF">CSX01_03155</name>
</gene>
<comment type="similarity">
    <text evidence="2 11">Belongs to the folylpolyglutamate synthase family.</text>
</comment>
<dbReference type="PIRSF" id="PIRSF001563">
    <property type="entry name" value="Folylpolyglu_synth"/>
    <property type="match status" value="1"/>
</dbReference>
<dbReference type="GO" id="GO:0005524">
    <property type="term" value="F:ATP binding"/>
    <property type="evidence" value="ECO:0007669"/>
    <property type="project" value="UniProtKB-KW"/>
</dbReference>
<dbReference type="InterPro" id="IPR001645">
    <property type="entry name" value="Folylpolyglutamate_synth"/>
</dbReference>
<dbReference type="Pfam" id="PF08245">
    <property type="entry name" value="Mur_ligase_M"/>
    <property type="match status" value="1"/>
</dbReference>
<dbReference type="SUPFAM" id="SSF53244">
    <property type="entry name" value="MurD-like peptide ligases, peptide-binding domain"/>
    <property type="match status" value="1"/>
</dbReference>
<evidence type="ECO:0000256" key="4">
    <source>
        <dbReference type="ARBA" id="ARBA00022598"/>
    </source>
</evidence>
<dbReference type="GO" id="GO:0005737">
    <property type="term" value="C:cytoplasm"/>
    <property type="evidence" value="ECO:0007669"/>
    <property type="project" value="TreeGrafter"/>
</dbReference>
<evidence type="ECO:0000313" key="15">
    <source>
        <dbReference type="Proteomes" id="UP000225889"/>
    </source>
</evidence>
<evidence type="ECO:0000256" key="9">
    <source>
        <dbReference type="ARBA" id="ARBA00030592"/>
    </source>
</evidence>
<proteinExistence type="inferred from homology"/>
<reference evidence="14 15" key="1">
    <citation type="submission" date="2017-10" db="EMBL/GenBank/DDBJ databases">
        <title>Resolving the taxonomy of Roseburia spp., Eubacterium rectale and Agathobacter spp. through phylogenomic analysis.</title>
        <authorList>
            <person name="Sheridan P.O."/>
            <person name="Walker A.W."/>
            <person name="Duncan S.H."/>
            <person name="Scott K.P."/>
            <person name="Toole P.W.O."/>
            <person name="Luis P."/>
            <person name="Flint H.J."/>
        </authorList>
    </citation>
    <scope>NUCLEOTIDE SEQUENCE [LARGE SCALE GENOMIC DNA]</scope>
    <source>
        <strain evidence="14 15">JK626</strain>
    </source>
</reference>
<comment type="catalytic activity">
    <reaction evidence="10">
        <text>(6S)-5,6,7,8-tetrahydrofolyl-(gamma-L-Glu)(n) + L-glutamate + ATP = (6S)-5,6,7,8-tetrahydrofolyl-(gamma-L-Glu)(n+1) + ADP + phosphate + H(+)</text>
        <dbReference type="Rhea" id="RHEA:10580"/>
        <dbReference type="Rhea" id="RHEA-COMP:14738"/>
        <dbReference type="Rhea" id="RHEA-COMP:14740"/>
        <dbReference type="ChEBI" id="CHEBI:15378"/>
        <dbReference type="ChEBI" id="CHEBI:29985"/>
        <dbReference type="ChEBI" id="CHEBI:30616"/>
        <dbReference type="ChEBI" id="CHEBI:43474"/>
        <dbReference type="ChEBI" id="CHEBI:141005"/>
        <dbReference type="ChEBI" id="CHEBI:456216"/>
        <dbReference type="EC" id="6.3.2.17"/>
    </reaction>
</comment>
<keyword evidence="5" id="KW-0479">Metal-binding</keyword>
<dbReference type="GO" id="GO:0004326">
    <property type="term" value="F:tetrahydrofolylpolyglutamate synthase activity"/>
    <property type="evidence" value="ECO:0007669"/>
    <property type="project" value="UniProtKB-EC"/>
</dbReference>
<dbReference type="Gene3D" id="3.90.190.20">
    <property type="entry name" value="Mur ligase, C-terminal domain"/>
    <property type="match status" value="1"/>
</dbReference>
<keyword evidence="7 11" id="KW-0067">ATP-binding</keyword>
<keyword evidence="6 11" id="KW-0547">Nucleotide-binding</keyword>
<sequence>MKKYSYQEAISFFEELPHFKPPKNTGIPVKDMFSLDAELALLEQLNNPHMDLEYIHVAGTNGKGSTVAYISSILNQAKLKIGTFASPFLHRYNELFVVNGKEISDEDFAAVFTEVKPAYDKLAKKGIHPSEYEILTVMGFLYFKKRKCDVVVLEVSMGGRVDTTNVIPAPIVTVIAPISYDHMSILGNTLTEIATEKAGIIKPGTKVVSAIQEAEVKKVLSQTCKKQKVHIDYIKKPKLIRQNLRGQIFEIDRIYETSLLGTYQIENAALAILAIKKFNECFNSKKFHISEEMIEDGIKDTRWFGRFTLVSRQPYVIVDGGHNRQGARVLRESLQQYFPDKKITFLMGILKDKEVDIILDELLPVAKKCYTMAVPNDRTMPPGELAEKIKEKGVEAQVLSAADTDRLDVDKLVEKDDVLCICGSLYLLSFFTF</sequence>
<feature type="domain" description="Mur ligase C-terminal" evidence="12">
    <location>
        <begin position="305"/>
        <end position="424"/>
    </location>
</feature>
<comment type="caution">
    <text evidence="14">The sequence shown here is derived from an EMBL/GenBank/DDBJ whole genome shotgun (WGS) entry which is preliminary data.</text>
</comment>
<dbReference type="Proteomes" id="UP000225889">
    <property type="component" value="Unassembled WGS sequence"/>
</dbReference>
<dbReference type="NCBIfam" id="TIGR01499">
    <property type="entry name" value="folC"/>
    <property type="match status" value="1"/>
</dbReference>
<dbReference type="Pfam" id="PF02875">
    <property type="entry name" value="Mur_ligase_C"/>
    <property type="match status" value="1"/>
</dbReference>
<dbReference type="Gene3D" id="3.40.1190.10">
    <property type="entry name" value="Mur-like, catalytic domain"/>
    <property type="match status" value="1"/>
</dbReference>
<dbReference type="GO" id="GO:0046872">
    <property type="term" value="F:metal ion binding"/>
    <property type="evidence" value="ECO:0007669"/>
    <property type="project" value="UniProtKB-KW"/>
</dbReference>
<organism evidence="14 15">
    <name type="scientific">Pseudobutyrivibrio ruminis</name>
    <dbReference type="NCBI Taxonomy" id="46206"/>
    <lineage>
        <taxon>Bacteria</taxon>
        <taxon>Bacillati</taxon>
        <taxon>Bacillota</taxon>
        <taxon>Clostridia</taxon>
        <taxon>Lachnospirales</taxon>
        <taxon>Lachnospiraceae</taxon>
        <taxon>Pseudobutyrivibrio</taxon>
    </lineage>
</organism>
<dbReference type="EC" id="6.3.2.17" evidence="3"/>
<name>A0A2G3DXL1_9FIRM</name>
<feature type="domain" description="Mur ligase central" evidence="13">
    <location>
        <begin position="57"/>
        <end position="274"/>
    </location>
</feature>
<evidence type="ECO:0000256" key="2">
    <source>
        <dbReference type="ARBA" id="ARBA00008276"/>
    </source>
</evidence>
<evidence type="ECO:0000256" key="7">
    <source>
        <dbReference type="ARBA" id="ARBA00022840"/>
    </source>
</evidence>
<evidence type="ECO:0000256" key="5">
    <source>
        <dbReference type="ARBA" id="ARBA00022723"/>
    </source>
</evidence>
<evidence type="ECO:0000259" key="13">
    <source>
        <dbReference type="Pfam" id="PF08245"/>
    </source>
</evidence>
<evidence type="ECO:0000313" key="14">
    <source>
        <dbReference type="EMBL" id="PHU35613.1"/>
    </source>
</evidence>
<evidence type="ECO:0000256" key="3">
    <source>
        <dbReference type="ARBA" id="ARBA00013025"/>
    </source>
</evidence>
<dbReference type="InterPro" id="IPR013221">
    <property type="entry name" value="Mur_ligase_cen"/>
</dbReference>
<dbReference type="InterPro" id="IPR036615">
    <property type="entry name" value="Mur_ligase_C_dom_sf"/>
</dbReference>
<dbReference type="InterPro" id="IPR036565">
    <property type="entry name" value="Mur-like_cat_sf"/>
</dbReference>
<evidence type="ECO:0000256" key="11">
    <source>
        <dbReference type="PIRNR" id="PIRNR001563"/>
    </source>
</evidence>
<evidence type="ECO:0000256" key="10">
    <source>
        <dbReference type="ARBA" id="ARBA00047493"/>
    </source>
</evidence>
<keyword evidence="4 11" id="KW-0436">Ligase</keyword>
<dbReference type="PANTHER" id="PTHR11136:SF0">
    <property type="entry name" value="DIHYDROFOLATE SYNTHETASE-RELATED"/>
    <property type="match status" value="1"/>
</dbReference>
<dbReference type="FunFam" id="3.40.1190.10:FF:000011">
    <property type="entry name" value="Folylpolyglutamate synthase/dihydrofolate synthase"/>
    <property type="match status" value="1"/>
</dbReference>
<dbReference type="AlphaFoldDB" id="A0A2G3DXL1"/>
<dbReference type="EMBL" id="PDYF01000008">
    <property type="protein sequence ID" value="PHU35613.1"/>
    <property type="molecule type" value="Genomic_DNA"/>
</dbReference>
<dbReference type="SUPFAM" id="SSF53623">
    <property type="entry name" value="MurD-like peptide ligases, catalytic domain"/>
    <property type="match status" value="1"/>
</dbReference>
<dbReference type="PROSITE" id="PS01011">
    <property type="entry name" value="FOLYLPOLYGLU_SYNT_1"/>
    <property type="match status" value="1"/>
</dbReference>
<evidence type="ECO:0000256" key="6">
    <source>
        <dbReference type="ARBA" id="ARBA00022741"/>
    </source>
</evidence>
<evidence type="ECO:0000256" key="1">
    <source>
        <dbReference type="ARBA" id="ARBA00001946"/>
    </source>
</evidence>
<reference evidence="14 15" key="2">
    <citation type="submission" date="2017-10" db="EMBL/GenBank/DDBJ databases">
        <authorList>
            <person name="Banno H."/>
            <person name="Chua N.-H."/>
        </authorList>
    </citation>
    <scope>NUCLEOTIDE SEQUENCE [LARGE SCALE GENOMIC DNA]</scope>
    <source>
        <strain evidence="14 15">JK626</strain>
    </source>
</reference>
<dbReference type="InterPro" id="IPR018109">
    <property type="entry name" value="Folylpolyglutamate_synth_CS"/>
</dbReference>
<dbReference type="PANTHER" id="PTHR11136">
    <property type="entry name" value="FOLYLPOLYGLUTAMATE SYNTHASE-RELATED"/>
    <property type="match status" value="1"/>
</dbReference>
<keyword evidence="8" id="KW-0460">Magnesium</keyword>